<feature type="transmembrane region" description="Helical" evidence="2">
    <location>
        <begin position="6"/>
        <end position="26"/>
    </location>
</feature>
<sequence length="127" mass="14761">MEIFGIAMGFFSVALAAVGIIFAINLSKRTDRLIEREDARAKEMIEKGNERVERIIQEGNERVERIIQEGNERLERIIQEGEERLEKLIQEGRRETKELIRYISSLIAAEGEKTRKLIAQYTETTEH</sequence>
<evidence type="ECO:0000256" key="2">
    <source>
        <dbReference type="SAM" id="Phobius"/>
    </source>
</evidence>
<accession>A0A7C4TB54</accession>
<evidence type="ECO:0000313" key="3">
    <source>
        <dbReference type="EMBL" id="HGV97164.1"/>
    </source>
</evidence>
<gene>
    <name evidence="3" type="ORF">ENV60_02580</name>
</gene>
<feature type="coiled-coil region" evidence="1">
    <location>
        <begin position="49"/>
        <end position="98"/>
    </location>
</feature>
<name>A0A7C4TB54_UNCW3</name>
<dbReference type="AlphaFoldDB" id="A0A7C4TB54"/>
<dbReference type="EMBL" id="DTGZ01000045">
    <property type="protein sequence ID" value="HGV97164.1"/>
    <property type="molecule type" value="Genomic_DNA"/>
</dbReference>
<protein>
    <submittedName>
        <fullName evidence="3">Uncharacterized protein</fullName>
    </submittedName>
</protein>
<reference evidence="3" key="1">
    <citation type="journal article" date="2020" name="mSystems">
        <title>Genome- and Community-Level Interaction Insights into Carbon Utilization and Element Cycling Functions of Hydrothermarchaeota in Hydrothermal Sediment.</title>
        <authorList>
            <person name="Zhou Z."/>
            <person name="Liu Y."/>
            <person name="Xu W."/>
            <person name="Pan J."/>
            <person name="Luo Z.H."/>
            <person name="Li M."/>
        </authorList>
    </citation>
    <scope>NUCLEOTIDE SEQUENCE [LARGE SCALE GENOMIC DNA]</scope>
    <source>
        <strain evidence="3">SpSt-774</strain>
    </source>
</reference>
<evidence type="ECO:0000256" key="1">
    <source>
        <dbReference type="SAM" id="Coils"/>
    </source>
</evidence>
<keyword evidence="2" id="KW-0472">Membrane</keyword>
<keyword evidence="1" id="KW-0175">Coiled coil</keyword>
<keyword evidence="2" id="KW-1133">Transmembrane helix</keyword>
<proteinExistence type="predicted"/>
<organism evidence="3">
    <name type="scientific">candidate division WOR-3 bacterium</name>
    <dbReference type="NCBI Taxonomy" id="2052148"/>
    <lineage>
        <taxon>Bacteria</taxon>
        <taxon>Bacteria division WOR-3</taxon>
    </lineage>
</organism>
<keyword evidence="2" id="KW-0812">Transmembrane</keyword>
<comment type="caution">
    <text evidence="3">The sequence shown here is derived from an EMBL/GenBank/DDBJ whole genome shotgun (WGS) entry which is preliminary data.</text>
</comment>